<accession>A0A926VHX0</accession>
<comment type="caution">
    <text evidence="2">The sequence shown here is derived from an EMBL/GenBank/DDBJ whole genome shotgun (WGS) entry which is preliminary data.</text>
</comment>
<reference evidence="2" key="2">
    <citation type="submission" date="2020-08" db="EMBL/GenBank/DDBJ databases">
        <authorList>
            <person name="Chen M."/>
            <person name="Teng W."/>
            <person name="Zhao L."/>
            <person name="Hu C."/>
            <person name="Zhou Y."/>
            <person name="Han B."/>
            <person name="Song L."/>
            <person name="Shu W."/>
        </authorList>
    </citation>
    <scope>NUCLEOTIDE SEQUENCE</scope>
    <source>
        <strain evidence="2">FACHB-1375</strain>
    </source>
</reference>
<protein>
    <submittedName>
        <fullName evidence="2">Bromodomain-containing protein</fullName>
    </submittedName>
</protein>
<proteinExistence type="predicted"/>
<evidence type="ECO:0000256" key="1">
    <source>
        <dbReference type="SAM" id="MobiDB-lite"/>
    </source>
</evidence>
<feature type="region of interest" description="Disordered" evidence="1">
    <location>
        <begin position="1"/>
        <end position="38"/>
    </location>
</feature>
<dbReference type="RefSeq" id="WP_190469854.1">
    <property type="nucleotide sequence ID" value="NZ_JACJPW010000073.1"/>
</dbReference>
<evidence type="ECO:0000313" key="3">
    <source>
        <dbReference type="Proteomes" id="UP000641646"/>
    </source>
</evidence>
<name>A0A926VHX0_9CYAN</name>
<dbReference type="Proteomes" id="UP000641646">
    <property type="component" value="Unassembled WGS sequence"/>
</dbReference>
<gene>
    <name evidence="2" type="ORF">H6G03_24085</name>
</gene>
<evidence type="ECO:0000313" key="2">
    <source>
        <dbReference type="EMBL" id="MBD2184112.1"/>
    </source>
</evidence>
<organism evidence="2 3">
    <name type="scientific">Aerosakkonema funiforme FACHB-1375</name>
    <dbReference type="NCBI Taxonomy" id="2949571"/>
    <lineage>
        <taxon>Bacteria</taxon>
        <taxon>Bacillati</taxon>
        <taxon>Cyanobacteriota</taxon>
        <taxon>Cyanophyceae</taxon>
        <taxon>Oscillatoriophycideae</taxon>
        <taxon>Aerosakkonematales</taxon>
        <taxon>Aerosakkonemataceae</taxon>
        <taxon>Aerosakkonema</taxon>
    </lineage>
</organism>
<sequence length="76" mass="8549">MDFNYKWKNGRPPTQDEAASSPSLLDESQFDSESDRKLAEENARRYLGVPITIPDDEKSVLPRAVPDGEQADINKV</sequence>
<dbReference type="AlphaFoldDB" id="A0A926VHX0"/>
<reference evidence="2" key="1">
    <citation type="journal article" date="2015" name="ISME J.">
        <title>Draft Genome Sequence of Streptomyces incarnatus NRRL8089, which Produces the Nucleoside Antibiotic Sinefungin.</title>
        <authorList>
            <person name="Oshima K."/>
            <person name="Hattori M."/>
            <person name="Shimizu H."/>
            <person name="Fukuda K."/>
            <person name="Nemoto M."/>
            <person name="Inagaki K."/>
            <person name="Tamura T."/>
        </authorList>
    </citation>
    <scope>NUCLEOTIDE SEQUENCE</scope>
    <source>
        <strain evidence="2">FACHB-1375</strain>
    </source>
</reference>
<keyword evidence="3" id="KW-1185">Reference proteome</keyword>
<dbReference type="EMBL" id="JACJPW010000073">
    <property type="protein sequence ID" value="MBD2184112.1"/>
    <property type="molecule type" value="Genomic_DNA"/>
</dbReference>